<feature type="domain" description="ATP-grasp" evidence="9">
    <location>
        <begin position="128"/>
        <end position="326"/>
    </location>
</feature>
<feature type="domain" description="Lipoyl-binding" evidence="8">
    <location>
        <begin position="1167"/>
        <end position="1241"/>
    </location>
</feature>
<sequence length="1249" mass="135806">MTMPHPILQSIKKVLIANRGEIAVRCIRACKAVGVTSVAIFTESDAASLHVTLADEFVQLAGDGTAGYLNVDNILEICKRCSIDAVIPGYGFLSENVEFATRIGEAGMVFVGPSPESITEMGLKHRAREVAQAANVPVIAGTSLLASAAEALEAAERLKYPVMLKATGGGGGMGLHICESSADISAGFAMVQSRGEKLFKNAGLLLEKYYPRSRHIEVQVFGNGTETIHFGERECSIQRRHQKVIEECPSPFVEAHPRLRQTLTECATKYAAALNYKSAGTVEFLVDDDTGDFFFLEMNTRLQVEHGITEMCYGVDLVILMLRQADLEMSGAGGIPTAELRALQRSGPDGAAIEARIYAEDPYRDFAPSPGIFQEVHWPEQEGVRIDSWIQSGQQISLHYDPLLAKAMVHAPTRKQAVEMMSDLCSTGIALKGPTTNLDFVRAIIASEPFAKGETLTNLLDTGFSYKPCGVDILSGGTYSTIQDFPARPSLGHGIPKSGPMDSISSRIANLLVNNPPGMEVVEITLHGPELLFTSAAVVSICGASCSVTVDGTKRSMWSSIVIQEGQRLKIGAVTGAGCRVYLAIRGGFPDIPLVFGSKSTTPSLKYGGCQGRTLRTGDFLRLEDSSSEWAASTQEFCLPSTLIPDMDVKEVYVLQGPHDSDDIMTAEDREMLYSTDWKIGYNSTRTGARLIGPAPKWARKTGGEAGSHPSNYMDYGYPAPGGVNWGGDSACIFTVDSPNFGGLICSSTVISSDLWKLGQLKPGDSCRLTPVSLEHAVQQIERVDRHLSVVSRVISGQANAADAPACSLTIPRGQVEANCAILKVVLPSVQDTLRPKVVYRQGGDRFLLVEIGEQSVSVAVIARIELLLGRIRAQTDLTNLLLTPHVGSLTIEYDPLEISQSQLLARIDELESNIPATVDLSIPCREFRLPLVMDHPAIQECIERYMGTVRDKAAYLPDNLEYVRKCNGLSSRRDVFDLLIQTDFVIAAVGFLCGAPMLFPLTPKTLMCQKYNPTRVSTPGGTIAFGGSILAGYSNEQPGGYMLAARSLEMFDASGTKPGFAPDRPWIFEPFDKVKFYEVSVDEYDSLAKDFAAGRYQWEISQSVFDVRQAFEMFEGARTDPEMIEFRRRQREGLAEQEEIEEAIYAEWKASVADDEEVEPVDLDDGRDVPIFSPMAASVWKVEVKPGDVIKEGQLLAILEAMKMEINVLAPREADGLVVHAIVKKPNSLVSAGDVIMVLRIDGSVGEA</sequence>
<organism evidence="11 12">
    <name type="scientific">Coniochaeta ligniaria NRRL 30616</name>
    <dbReference type="NCBI Taxonomy" id="1408157"/>
    <lineage>
        <taxon>Eukaryota</taxon>
        <taxon>Fungi</taxon>
        <taxon>Dikarya</taxon>
        <taxon>Ascomycota</taxon>
        <taxon>Pezizomycotina</taxon>
        <taxon>Sordariomycetes</taxon>
        <taxon>Sordariomycetidae</taxon>
        <taxon>Coniochaetales</taxon>
        <taxon>Coniochaetaceae</taxon>
        <taxon>Coniochaeta</taxon>
    </lineage>
</organism>
<dbReference type="PROSITE" id="PS50968">
    <property type="entry name" value="BIOTINYL_LIPOYL"/>
    <property type="match status" value="1"/>
</dbReference>
<dbReference type="PROSITE" id="PS50975">
    <property type="entry name" value="ATP_GRASP"/>
    <property type="match status" value="1"/>
</dbReference>
<dbReference type="SUPFAM" id="SSF50891">
    <property type="entry name" value="Cyclophilin-like"/>
    <property type="match status" value="2"/>
</dbReference>
<evidence type="ECO:0000259" key="10">
    <source>
        <dbReference type="PROSITE" id="PS50979"/>
    </source>
</evidence>
<dbReference type="InterPro" id="IPR005479">
    <property type="entry name" value="CPAse_ATP-bd"/>
</dbReference>
<dbReference type="SMART" id="SM00796">
    <property type="entry name" value="AHS1"/>
    <property type="match status" value="1"/>
</dbReference>
<accession>A0A1J7JKS2</accession>
<comment type="cofactor">
    <cofactor evidence="1">
        <name>biotin</name>
        <dbReference type="ChEBI" id="CHEBI:57586"/>
    </cofactor>
</comment>
<keyword evidence="12" id="KW-1185">Reference proteome</keyword>
<keyword evidence="2" id="KW-0436">Ligase</keyword>
<protein>
    <submittedName>
        <fullName evidence="11">Urea carboxylase</fullName>
    </submittedName>
</protein>
<dbReference type="InterPro" id="IPR011761">
    <property type="entry name" value="ATP-grasp"/>
</dbReference>
<dbReference type="GO" id="GO:0016874">
    <property type="term" value="F:ligase activity"/>
    <property type="evidence" value="ECO:0007669"/>
    <property type="project" value="UniProtKB-KW"/>
</dbReference>
<dbReference type="STRING" id="1408157.A0A1J7JKS2"/>
<evidence type="ECO:0000256" key="4">
    <source>
        <dbReference type="ARBA" id="ARBA00022801"/>
    </source>
</evidence>
<dbReference type="SMART" id="SM00797">
    <property type="entry name" value="AHS2"/>
    <property type="match status" value="1"/>
</dbReference>
<dbReference type="Gene3D" id="3.30.1360.40">
    <property type="match status" value="1"/>
</dbReference>
<dbReference type="PROSITE" id="PS50979">
    <property type="entry name" value="BC"/>
    <property type="match status" value="1"/>
</dbReference>
<dbReference type="GO" id="GO:0005524">
    <property type="term" value="F:ATP binding"/>
    <property type="evidence" value="ECO:0007669"/>
    <property type="project" value="UniProtKB-UniRule"/>
</dbReference>
<dbReference type="InParanoid" id="A0A1J7JKS2"/>
<dbReference type="SUPFAM" id="SSF51230">
    <property type="entry name" value="Single hybrid motif"/>
    <property type="match status" value="1"/>
</dbReference>
<reference evidence="11 12" key="1">
    <citation type="submission" date="2016-10" db="EMBL/GenBank/DDBJ databases">
        <title>Draft genome sequence of Coniochaeta ligniaria NRRL30616, a lignocellulolytic fungus for bioabatement of inhibitors in plant biomass hydrolysates.</title>
        <authorList>
            <consortium name="DOE Joint Genome Institute"/>
            <person name="Jimenez D.J."/>
            <person name="Hector R.E."/>
            <person name="Riley R."/>
            <person name="Sun H."/>
            <person name="Grigoriev I.V."/>
            <person name="Van Elsas J.D."/>
            <person name="Nichols N.N."/>
        </authorList>
    </citation>
    <scope>NUCLEOTIDE SEQUENCE [LARGE SCALE GENOMIC DNA]</scope>
    <source>
        <strain evidence="11 12">NRRL 30616</strain>
    </source>
</reference>
<evidence type="ECO:0000259" key="9">
    <source>
        <dbReference type="PROSITE" id="PS50975"/>
    </source>
</evidence>
<evidence type="ECO:0000256" key="5">
    <source>
        <dbReference type="ARBA" id="ARBA00022840"/>
    </source>
</evidence>
<dbReference type="SUPFAM" id="SSF52440">
    <property type="entry name" value="PreATP-grasp domain"/>
    <property type="match status" value="1"/>
</dbReference>
<dbReference type="InterPro" id="IPR011764">
    <property type="entry name" value="Biotin_carboxylation_dom"/>
</dbReference>
<dbReference type="OrthoDB" id="196847at2759"/>
<dbReference type="PANTHER" id="PTHR18866:SF128">
    <property type="entry name" value="UREA AMIDOLYASE"/>
    <property type="match status" value="1"/>
</dbReference>
<dbReference type="InterPro" id="IPR005482">
    <property type="entry name" value="Biotin_COase_C"/>
</dbReference>
<evidence type="ECO:0000256" key="2">
    <source>
        <dbReference type="ARBA" id="ARBA00022598"/>
    </source>
</evidence>
<dbReference type="AlphaFoldDB" id="A0A1J7JKS2"/>
<keyword evidence="3 7" id="KW-0547">Nucleotide-binding</keyword>
<dbReference type="InterPro" id="IPR000089">
    <property type="entry name" value="Biotin_lipoyl"/>
</dbReference>
<dbReference type="FunCoup" id="A0A1J7JKS2">
    <property type="interactions" value="166"/>
</dbReference>
<dbReference type="Pfam" id="PF02785">
    <property type="entry name" value="Biotin_carb_C"/>
    <property type="match status" value="1"/>
</dbReference>
<dbReference type="EMBL" id="KV875096">
    <property type="protein sequence ID" value="OIW30440.1"/>
    <property type="molecule type" value="Genomic_DNA"/>
</dbReference>
<dbReference type="InterPro" id="IPR016185">
    <property type="entry name" value="PreATP-grasp_dom_sf"/>
</dbReference>
<dbReference type="CDD" id="cd06850">
    <property type="entry name" value="biotinyl_domain"/>
    <property type="match status" value="1"/>
</dbReference>
<dbReference type="InterPro" id="IPR003778">
    <property type="entry name" value="CT_A_B"/>
</dbReference>
<evidence type="ECO:0000256" key="1">
    <source>
        <dbReference type="ARBA" id="ARBA00001953"/>
    </source>
</evidence>
<evidence type="ECO:0000256" key="3">
    <source>
        <dbReference type="ARBA" id="ARBA00022741"/>
    </source>
</evidence>
<evidence type="ECO:0000313" key="12">
    <source>
        <dbReference type="Proteomes" id="UP000182658"/>
    </source>
</evidence>
<dbReference type="PANTHER" id="PTHR18866">
    <property type="entry name" value="CARBOXYLASE:PYRUVATE/ACETYL-COA/PROPIONYL-COA CARBOXYLASE"/>
    <property type="match status" value="1"/>
</dbReference>
<evidence type="ECO:0000256" key="7">
    <source>
        <dbReference type="PROSITE-ProRule" id="PRU00409"/>
    </source>
</evidence>
<dbReference type="InterPro" id="IPR050856">
    <property type="entry name" value="Biotin_carboxylase_complex"/>
</dbReference>
<dbReference type="InterPro" id="IPR001882">
    <property type="entry name" value="Biotin_BS"/>
</dbReference>
<evidence type="ECO:0000259" key="8">
    <source>
        <dbReference type="PROSITE" id="PS50968"/>
    </source>
</evidence>
<keyword evidence="6" id="KW-0092">Biotin</keyword>
<dbReference type="InterPro" id="IPR011054">
    <property type="entry name" value="Rudment_hybrid_motif"/>
</dbReference>
<dbReference type="Pfam" id="PF02786">
    <property type="entry name" value="CPSase_L_D2"/>
    <property type="match status" value="1"/>
</dbReference>
<dbReference type="PROSITE" id="PS00188">
    <property type="entry name" value="BIOTIN"/>
    <property type="match status" value="1"/>
</dbReference>
<dbReference type="SMART" id="SM00878">
    <property type="entry name" value="Biotin_carb_C"/>
    <property type="match status" value="1"/>
</dbReference>
<dbReference type="SUPFAM" id="SSF160467">
    <property type="entry name" value="PH0987 N-terminal domain-like"/>
    <property type="match status" value="1"/>
</dbReference>
<keyword evidence="4" id="KW-0378">Hydrolase</keyword>
<dbReference type="Pfam" id="PF00364">
    <property type="entry name" value="Biotin_lipoyl"/>
    <property type="match status" value="1"/>
</dbReference>
<dbReference type="PROSITE" id="PS00866">
    <property type="entry name" value="CPSASE_1"/>
    <property type="match status" value="1"/>
</dbReference>
<dbReference type="InterPro" id="IPR003833">
    <property type="entry name" value="CT_C_D"/>
</dbReference>
<dbReference type="Gene3D" id="2.40.50.100">
    <property type="match status" value="1"/>
</dbReference>
<proteinExistence type="predicted"/>
<name>A0A1J7JKS2_9PEZI</name>
<dbReference type="Proteomes" id="UP000182658">
    <property type="component" value="Unassembled WGS sequence"/>
</dbReference>
<dbReference type="Pfam" id="PF02626">
    <property type="entry name" value="CT_A_B"/>
    <property type="match status" value="1"/>
</dbReference>
<dbReference type="InterPro" id="IPR029000">
    <property type="entry name" value="Cyclophilin-like_dom_sf"/>
</dbReference>
<gene>
    <name evidence="11" type="ORF">CONLIGDRAFT_713081</name>
</gene>
<dbReference type="Pfam" id="PF00289">
    <property type="entry name" value="Biotin_carb_N"/>
    <property type="match status" value="1"/>
</dbReference>
<dbReference type="SUPFAM" id="SSF56059">
    <property type="entry name" value="Glutathione synthetase ATP-binding domain-like"/>
    <property type="match status" value="1"/>
</dbReference>
<dbReference type="Pfam" id="PF02682">
    <property type="entry name" value="CT_C_D"/>
    <property type="match status" value="1"/>
</dbReference>
<dbReference type="InterPro" id="IPR005481">
    <property type="entry name" value="BC-like_N"/>
</dbReference>
<evidence type="ECO:0000256" key="6">
    <source>
        <dbReference type="ARBA" id="ARBA00023267"/>
    </source>
</evidence>
<dbReference type="PROSITE" id="PS00867">
    <property type="entry name" value="CPSASE_2"/>
    <property type="match status" value="1"/>
</dbReference>
<dbReference type="InterPro" id="IPR011053">
    <property type="entry name" value="Single_hybrid_motif"/>
</dbReference>
<evidence type="ECO:0000313" key="11">
    <source>
        <dbReference type="EMBL" id="OIW30440.1"/>
    </source>
</evidence>
<dbReference type="Gene3D" id="2.40.100.10">
    <property type="entry name" value="Cyclophilin-like"/>
    <property type="match status" value="2"/>
</dbReference>
<dbReference type="GO" id="GO:0016787">
    <property type="term" value="F:hydrolase activity"/>
    <property type="evidence" value="ECO:0007669"/>
    <property type="project" value="UniProtKB-KW"/>
</dbReference>
<dbReference type="SUPFAM" id="SSF51246">
    <property type="entry name" value="Rudiment single hybrid motif"/>
    <property type="match status" value="1"/>
</dbReference>
<dbReference type="GO" id="GO:0046872">
    <property type="term" value="F:metal ion binding"/>
    <property type="evidence" value="ECO:0007669"/>
    <property type="project" value="InterPro"/>
</dbReference>
<dbReference type="Gene3D" id="3.30.470.20">
    <property type="entry name" value="ATP-grasp fold, B domain"/>
    <property type="match status" value="1"/>
</dbReference>
<feature type="domain" description="Biotin carboxylation" evidence="10">
    <location>
        <begin position="10"/>
        <end position="465"/>
    </location>
</feature>
<keyword evidence="5 7" id="KW-0067">ATP-binding</keyword>